<dbReference type="KEGG" id="mam:Mesau_00275"/>
<evidence type="ECO:0000259" key="4">
    <source>
        <dbReference type="PROSITE" id="PS51063"/>
    </source>
</evidence>
<dbReference type="SUPFAM" id="SSF46785">
    <property type="entry name" value="Winged helix' DNA-binding domain"/>
    <property type="match status" value="1"/>
</dbReference>
<feature type="domain" description="HTH crp-type" evidence="4">
    <location>
        <begin position="144"/>
        <end position="210"/>
    </location>
</feature>
<dbReference type="InterPro" id="IPR014710">
    <property type="entry name" value="RmlC-like_jellyroll"/>
</dbReference>
<dbReference type="AlphaFoldDB" id="L0KEG7"/>
<accession>L0KEG7</accession>
<keyword evidence="1" id="KW-0805">Transcription regulation</keyword>
<evidence type="ECO:0000256" key="3">
    <source>
        <dbReference type="ARBA" id="ARBA00023163"/>
    </source>
</evidence>
<dbReference type="Pfam" id="PF13545">
    <property type="entry name" value="HTH_Crp_2"/>
    <property type="match status" value="1"/>
</dbReference>
<organism evidence="5 6">
    <name type="scientific">Mesorhizobium australicum (strain HAMBI 3006 / LMG 24608 / WSM2073)</name>
    <dbReference type="NCBI Taxonomy" id="754035"/>
    <lineage>
        <taxon>Bacteria</taxon>
        <taxon>Pseudomonadati</taxon>
        <taxon>Pseudomonadota</taxon>
        <taxon>Alphaproteobacteria</taxon>
        <taxon>Hyphomicrobiales</taxon>
        <taxon>Phyllobacteriaceae</taxon>
        <taxon>Mesorhizobium</taxon>
    </lineage>
</organism>
<dbReference type="GeneID" id="90987818"/>
<keyword evidence="2" id="KW-0238">DNA-binding</keyword>
<keyword evidence="6" id="KW-1185">Reference proteome</keyword>
<proteinExistence type="predicted"/>
<dbReference type="PROSITE" id="PS51063">
    <property type="entry name" value="HTH_CRP_2"/>
    <property type="match status" value="1"/>
</dbReference>
<sequence>MPQSTFRNHVLKTLTPEDFGLLRPSMHHVELAIKARLEIAHQPIEHVYFPETGIASVVAAMTGGRQSEVGIIGRDGMTGVAVVLGQDRSPNETYIQVASNGWCLPVERLRIAIAESQTLRPSLLRYAHAFLIQSSRTALVNGHSKIEERLARWLLMVNDRAEGDIIYLTHEFLATMLGSRRPGVTTALQMLEYRGLVHAKRGEITIVDRTGMIKLTDGAYGEEEQQHFSAGAG</sequence>
<evidence type="ECO:0000256" key="1">
    <source>
        <dbReference type="ARBA" id="ARBA00023015"/>
    </source>
</evidence>
<name>L0KEG7_MESAW</name>
<evidence type="ECO:0000313" key="6">
    <source>
        <dbReference type="Proteomes" id="UP000010998"/>
    </source>
</evidence>
<evidence type="ECO:0000256" key="2">
    <source>
        <dbReference type="ARBA" id="ARBA00023125"/>
    </source>
</evidence>
<reference evidence="6" key="1">
    <citation type="submission" date="2012-02" db="EMBL/GenBank/DDBJ databases">
        <title>Complete sequence of Mesorhizobium australicum WSM2073.</title>
        <authorList>
            <person name="Lucas S."/>
            <person name="Han J."/>
            <person name="Lapidus A."/>
            <person name="Cheng J.-F."/>
            <person name="Goodwin L."/>
            <person name="Pitluck S."/>
            <person name="Peters L."/>
            <person name="Gu W."/>
            <person name="Detter J.C."/>
            <person name="Han C."/>
            <person name="Tapia R."/>
            <person name="Land M."/>
            <person name="Hauser L."/>
            <person name="Kyrpides N."/>
            <person name="Ivanova N."/>
            <person name="Pagani I."/>
            <person name="Reeve W.G."/>
            <person name="Howieson J.G."/>
            <person name="Tiwari R.P."/>
            <person name="O'Hara G.W."/>
            <person name="Atkins C.A."/>
            <person name="Ronson C.W."/>
            <person name="Nandasena K.G."/>
            <person name="Woyke T."/>
        </authorList>
    </citation>
    <scope>NUCLEOTIDE SEQUENCE [LARGE SCALE GENOMIC DNA]</scope>
    <source>
        <strain evidence="6">LMG 24608 / HAMBI 3006 / WSM2073</strain>
    </source>
</reference>
<dbReference type="Gene3D" id="2.60.120.10">
    <property type="entry name" value="Jelly Rolls"/>
    <property type="match status" value="1"/>
</dbReference>
<protein>
    <submittedName>
        <fullName evidence="5">cAMP-binding protein</fullName>
    </submittedName>
</protein>
<gene>
    <name evidence="5" type="ordered locus">Mesau_00275</name>
</gene>
<dbReference type="InterPro" id="IPR012318">
    <property type="entry name" value="HTH_CRP"/>
</dbReference>
<keyword evidence="3" id="KW-0804">Transcription</keyword>
<dbReference type="RefSeq" id="WP_015314253.1">
    <property type="nucleotide sequence ID" value="NC_019973.1"/>
</dbReference>
<dbReference type="HOGENOM" id="CLU_077340_0_0_5"/>
<dbReference type="EMBL" id="CP003358">
    <property type="protein sequence ID" value="AGB42774.1"/>
    <property type="molecule type" value="Genomic_DNA"/>
</dbReference>
<dbReference type="InterPro" id="IPR036390">
    <property type="entry name" value="WH_DNA-bd_sf"/>
</dbReference>
<dbReference type="GO" id="GO:0006355">
    <property type="term" value="P:regulation of DNA-templated transcription"/>
    <property type="evidence" value="ECO:0007669"/>
    <property type="project" value="InterPro"/>
</dbReference>
<dbReference type="eggNOG" id="COG0664">
    <property type="taxonomic scope" value="Bacteria"/>
</dbReference>
<evidence type="ECO:0000313" key="5">
    <source>
        <dbReference type="EMBL" id="AGB42774.1"/>
    </source>
</evidence>
<dbReference type="STRING" id="754035.Mesau_00275"/>
<dbReference type="OrthoDB" id="7506088at2"/>
<dbReference type="GO" id="GO:0003677">
    <property type="term" value="F:DNA binding"/>
    <property type="evidence" value="ECO:0007669"/>
    <property type="project" value="UniProtKB-KW"/>
</dbReference>
<dbReference type="SUPFAM" id="SSF51206">
    <property type="entry name" value="cAMP-binding domain-like"/>
    <property type="match status" value="1"/>
</dbReference>
<dbReference type="Proteomes" id="UP000010998">
    <property type="component" value="Chromosome"/>
</dbReference>
<dbReference type="InterPro" id="IPR018490">
    <property type="entry name" value="cNMP-bd_dom_sf"/>
</dbReference>